<dbReference type="InterPro" id="IPR003871">
    <property type="entry name" value="RFA1B/D_OB_1st"/>
</dbReference>
<keyword evidence="4" id="KW-1185">Reference proteome</keyword>
<dbReference type="PANTHER" id="PTHR47165">
    <property type="entry name" value="OS03G0429900 PROTEIN"/>
    <property type="match status" value="1"/>
</dbReference>
<evidence type="ECO:0000313" key="3">
    <source>
        <dbReference type="EMBL" id="KAG5392757.1"/>
    </source>
</evidence>
<feature type="compositionally biased region" description="Polar residues" evidence="1">
    <location>
        <begin position="252"/>
        <end position="263"/>
    </location>
</feature>
<feature type="compositionally biased region" description="Basic and acidic residues" evidence="1">
    <location>
        <begin position="265"/>
        <end position="275"/>
    </location>
</feature>
<evidence type="ECO:0000313" key="4">
    <source>
        <dbReference type="Proteomes" id="UP000823674"/>
    </source>
</evidence>
<dbReference type="EMBL" id="JADBGQ010000006">
    <property type="protein sequence ID" value="KAG5392757.1"/>
    <property type="molecule type" value="Genomic_DNA"/>
</dbReference>
<protein>
    <recommendedName>
        <fullName evidence="2">Replication protein A 70 kDa DNA-binding subunit B/D first OB fold domain-containing protein</fullName>
    </recommendedName>
</protein>
<comment type="caution">
    <text evidence="3">The sequence shown here is derived from an EMBL/GenBank/DDBJ whole genome shotgun (WGS) entry which is preliminary data.</text>
</comment>
<proteinExistence type="predicted"/>
<dbReference type="SUPFAM" id="SSF50249">
    <property type="entry name" value="Nucleic acid-binding proteins"/>
    <property type="match status" value="1"/>
</dbReference>
<name>A0ABQ7M2E0_BRACM</name>
<sequence length="301" mass="33817">MANNPQLIFLNDIKPRKTACRIQVKIIHTWRHFMKDVGESLELILCDANGTKIHASCNKTYISEVGKHVRVGVWRNIDRFSVSAAGGAYRSTDHKYRLAFNGNTKITESTYRDDSMFLNLVDFKSIESGLLNPNFLIDVIGQVQDLGDLETIGCNGGKQRQKLEFSLVDICMQIESNLCFTKLEDDDPFPEEITNLVGQTFMFGVYIQKDNASGGCYKVGKVWKDLRMLMTSEISESYSAPAQASEEPLLIENQSDDIVSTPSSKRKEVNKEAPELHSTSKKQCTKAIKSEKIRKDKSASS</sequence>
<dbReference type="Pfam" id="PF02721">
    <property type="entry name" value="DUF223"/>
    <property type="match status" value="1"/>
</dbReference>
<dbReference type="PANTHER" id="PTHR47165:SF4">
    <property type="entry name" value="OS03G0429900 PROTEIN"/>
    <property type="match status" value="1"/>
</dbReference>
<dbReference type="InterPro" id="IPR012340">
    <property type="entry name" value="NA-bd_OB-fold"/>
</dbReference>
<accession>A0ABQ7M2E0</accession>
<gene>
    <name evidence="3" type="primary">A06g502710.1_BraROA</name>
    <name evidence="3" type="ORF">IGI04_022720</name>
</gene>
<feature type="domain" description="Replication protein A 70 kDa DNA-binding subunit B/D first OB fold" evidence="2">
    <location>
        <begin position="9"/>
        <end position="108"/>
    </location>
</feature>
<dbReference type="Proteomes" id="UP000823674">
    <property type="component" value="Chromosome A06"/>
</dbReference>
<evidence type="ECO:0000256" key="1">
    <source>
        <dbReference type="SAM" id="MobiDB-lite"/>
    </source>
</evidence>
<feature type="region of interest" description="Disordered" evidence="1">
    <location>
        <begin position="240"/>
        <end position="301"/>
    </location>
</feature>
<dbReference type="Gene3D" id="2.40.50.140">
    <property type="entry name" value="Nucleic acid-binding proteins"/>
    <property type="match status" value="2"/>
</dbReference>
<feature type="compositionally biased region" description="Basic and acidic residues" evidence="1">
    <location>
        <begin position="288"/>
        <end position="301"/>
    </location>
</feature>
<dbReference type="CDD" id="cd04480">
    <property type="entry name" value="RPA1_DBD_A_like"/>
    <property type="match status" value="1"/>
</dbReference>
<evidence type="ECO:0000259" key="2">
    <source>
        <dbReference type="Pfam" id="PF02721"/>
    </source>
</evidence>
<organism evidence="3 4">
    <name type="scientific">Brassica rapa subsp. trilocularis</name>
    <dbReference type="NCBI Taxonomy" id="1813537"/>
    <lineage>
        <taxon>Eukaryota</taxon>
        <taxon>Viridiplantae</taxon>
        <taxon>Streptophyta</taxon>
        <taxon>Embryophyta</taxon>
        <taxon>Tracheophyta</taxon>
        <taxon>Spermatophyta</taxon>
        <taxon>Magnoliopsida</taxon>
        <taxon>eudicotyledons</taxon>
        <taxon>Gunneridae</taxon>
        <taxon>Pentapetalae</taxon>
        <taxon>rosids</taxon>
        <taxon>malvids</taxon>
        <taxon>Brassicales</taxon>
        <taxon>Brassicaceae</taxon>
        <taxon>Brassiceae</taxon>
        <taxon>Brassica</taxon>
    </lineage>
</organism>
<reference evidence="3 4" key="1">
    <citation type="submission" date="2021-03" db="EMBL/GenBank/DDBJ databases">
        <authorList>
            <person name="King G.J."/>
            <person name="Bancroft I."/>
            <person name="Baten A."/>
            <person name="Bloomfield J."/>
            <person name="Borpatragohain P."/>
            <person name="He Z."/>
            <person name="Irish N."/>
            <person name="Irwin J."/>
            <person name="Liu K."/>
            <person name="Mauleon R.P."/>
            <person name="Moore J."/>
            <person name="Morris R."/>
            <person name="Ostergaard L."/>
            <person name="Wang B."/>
            <person name="Wells R."/>
        </authorList>
    </citation>
    <scope>NUCLEOTIDE SEQUENCE [LARGE SCALE GENOMIC DNA]</scope>
    <source>
        <strain evidence="3">R-o-18</strain>
        <tissue evidence="3">Leaf</tissue>
    </source>
</reference>